<dbReference type="InterPro" id="IPR017975">
    <property type="entry name" value="Tubulin_CS"/>
</dbReference>
<keyword evidence="4 5" id="KW-0342">GTP-binding</keyword>
<dbReference type="Pfam" id="PF00091">
    <property type="entry name" value="Tubulin"/>
    <property type="match status" value="1"/>
</dbReference>
<evidence type="ECO:0000259" key="7">
    <source>
        <dbReference type="SMART" id="SM00864"/>
    </source>
</evidence>
<dbReference type="Gene3D" id="3.40.50.1440">
    <property type="entry name" value="Tubulin/FtsZ, GTPase domain"/>
    <property type="match status" value="1"/>
</dbReference>
<dbReference type="AlphaFoldDB" id="A0AAD5XKX3"/>
<evidence type="ECO:0000256" key="2">
    <source>
        <dbReference type="ARBA" id="ARBA00022701"/>
    </source>
</evidence>
<feature type="compositionally biased region" description="Low complexity" evidence="6">
    <location>
        <begin position="266"/>
        <end position="278"/>
    </location>
</feature>
<dbReference type="PROSITE" id="PS00227">
    <property type="entry name" value="TUBULIN"/>
    <property type="match status" value="1"/>
</dbReference>
<dbReference type="GO" id="GO:0005874">
    <property type="term" value="C:microtubule"/>
    <property type="evidence" value="ECO:0007669"/>
    <property type="project" value="UniProtKB-KW"/>
</dbReference>
<dbReference type="PRINTS" id="PR01161">
    <property type="entry name" value="TUBULIN"/>
</dbReference>
<feature type="domain" description="Tubulin/FtsZ GTPase" evidence="7">
    <location>
        <begin position="39"/>
        <end position="226"/>
    </location>
</feature>
<gene>
    <name evidence="8" type="ORF">HDU87_005699</name>
</gene>
<dbReference type="InterPro" id="IPR000217">
    <property type="entry name" value="Tubulin"/>
</dbReference>
<evidence type="ECO:0000256" key="3">
    <source>
        <dbReference type="ARBA" id="ARBA00022741"/>
    </source>
</evidence>
<dbReference type="EMBL" id="JADGJQ010000047">
    <property type="protein sequence ID" value="KAJ3175871.1"/>
    <property type="molecule type" value="Genomic_DNA"/>
</dbReference>
<dbReference type="PRINTS" id="PR01519">
    <property type="entry name" value="EPSLNTUBULIN"/>
</dbReference>
<reference evidence="8" key="1">
    <citation type="submission" date="2020-05" db="EMBL/GenBank/DDBJ databases">
        <title>Phylogenomic resolution of chytrid fungi.</title>
        <authorList>
            <person name="Stajich J.E."/>
            <person name="Amses K."/>
            <person name="Simmons R."/>
            <person name="Seto K."/>
            <person name="Myers J."/>
            <person name="Bonds A."/>
            <person name="Quandt C.A."/>
            <person name="Barry K."/>
            <person name="Liu P."/>
            <person name="Grigoriev I."/>
            <person name="Longcore J.E."/>
            <person name="James T.Y."/>
        </authorList>
    </citation>
    <scope>NUCLEOTIDE SEQUENCE</scope>
    <source>
        <strain evidence="8">JEL0379</strain>
    </source>
</reference>
<evidence type="ECO:0000256" key="1">
    <source>
        <dbReference type="ARBA" id="ARBA00009636"/>
    </source>
</evidence>
<protein>
    <recommendedName>
        <fullName evidence="7">Tubulin/FtsZ GTPase domain-containing protein</fullName>
    </recommendedName>
</protein>
<keyword evidence="2 5" id="KW-0493">Microtubule</keyword>
<dbReference type="Proteomes" id="UP001212152">
    <property type="component" value="Unassembled WGS sequence"/>
</dbReference>
<dbReference type="InterPro" id="IPR036525">
    <property type="entry name" value="Tubulin/FtsZ_GTPase_sf"/>
</dbReference>
<sequence length="438" mass="48021">MIVLQIGQCGIQIGQQLFNIFEQENKSKDTLQHPLSTFRQTIIDTERKTWRKHQRAGQKQKFPTTYIDNGTSGRGNNWAHGYWEISQLESILDTLRRETEASDAYDGCLMIHSVAGGTGSGLGSRVAEEMRDAYPKNYLTTCAVLPFVDGDTALQHYNSLLSLGWAQRYSDMAAIFSNDAVMNTVSRQAGLATHGSKAAPIKLDSLNEYIAHCIAGLVLPVTPVRDVGGRLEYDAKPVPCDLWNAISELTPVPACKMVNFSSSATPTSATSAGSRPPTGVLRPAQPANWDDVRTAISRNMAPVPSGIKRRCIAGRMQARGVIGGDYWKKASVFETRLLNRLGIVNAGDHFHTHISSLYAVDLKSPARALDLCYNGSDSARMLDDVTAKAQAMFDERAYLHWYERYGGAEVLDSFDECFESLRGAADAYEEVLGGSGII</sequence>
<keyword evidence="3 5" id="KW-0547">Nucleotide-binding</keyword>
<dbReference type="SUPFAM" id="SSF52490">
    <property type="entry name" value="Tubulin nucleotide-binding domain-like"/>
    <property type="match status" value="1"/>
</dbReference>
<dbReference type="InterPro" id="IPR003008">
    <property type="entry name" value="Tubulin_FtsZ_GTPase"/>
</dbReference>
<name>A0AAD5XKX3_9FUNG</name>
<comment type="caution">
    <text evidence="8">The sequence shown here is derived from an EMBL/GenBank/DDBJ whole genome shotgun (WGS) entry which is preliminary data.</text>
</comment>
<feature type="region of interest" description="Disordered" evidence="6">
    <location>
        <begin position="266"/>
        <end position="285"/>
    </location>
</feature>
<evidence type="ECO:0000313" key="8">
    <source>
        <dbReference type="EMBL" id="KAJ3175871.1"/>
    </source>
</evidence>
<dbReference type="InterPro" id="IPR008280">
    <property type="entry name" value="Tub_FtsZ_C"/>
</dbReference>
<dbReference type="SUPFAM" id="SSF55307">
    <property type="entry name" value="Tubulin C-terminal domain-like"/>
    <property type="match status" value="1"/>
</dbReference>
<organism evidence="8 9">
    <name type="scientific">Geranomyces variabilis</name>
    <dbReference type="NCBI Taxonomy" id="109894"/>
    <lineage>
        <taxon>Eukaryota</taxon>
        <taxon>Fungi</taxon>
        <taxon>Fungi incertae sedis</taxon>
        <taxon>Chytridiomycota</taxon>
        <taxon>Chytridiomycota incertae sedis</taxon>
        <taxon>Chytridiomycetes</taxon>
        <taxon>Spizellomycetales</taxon>
        <taxon>Powellomycetaceae</taxon>
        <taxon>Geranomyces</taxon>
    </lineage>
</organism>
<dbReference type="GO" id="GO:0005525">
    <property type="term" value="F:GTP binding"/>
    <property type="evidence" value="ECO:0007669"/>
    <property type="project" value="UniProtKB-UniRule"/>
</dbReference>
<keyword evidence="9" id="KW-1185">Reference proteome</keyword>
<dbReference type="GO" id="GO:0007017">
    <property type="term" value="P:microtubule-based process"/>
    <property type="evidence" value="ECO:0007669"/>
    <property type="project" value="InterPro"/>
</dbReference>
<comment type="similarity">
    <text evidence="1 5">Belongs to the tubulin family.</text>
</comment>
<evidence type="ECO:0000256" key="4">
    <source>
        <dbReference type="ARBA" id="ARBA00023134"/>
    </source>
</evidence>
<dbReference type="InterPro" id="IPR004057">
    <property type="entry name" value="Epsilon_tubulin"/>
</dbReference>
<accession>A0AAD5XKX3</accession>
<evidence type="ECO:0000313" key="9">
    <source>
        <dbReference type="Proteomes" id="UP001212152"/>
    </source>
</evidence>
<dbReference type="SMART" id="SM00864">
    <property type="entry name" value="Tubulin"/>
    <property type="match status" value="1"/>
</dbReference>
<proteinExistence type="inferred from homology"/>
<evidence type="ECO:0000256" key="5">
    <source>
        <dbReference type="RuleBase" id="RU000352"/>
    </source>
</evidence>
<dbReference type="PANTHER" id="PTHR11588">
    <property type="entry name" value="TUBULIN"/>
    <property type="match status" value="1"/>
</dbReference>
<evidence type="ECO:0000256" key="6">
    <source>
        <dbReference type="SAM" id="MobiDB-lite"/>
    </source>
</evidence>